<dbReference type="eggNOG" id="COG3505">
    <property type="taxonomic scope" value="Bacteria"/>
</dbReference>
<evidence type="ECO:0000256" key="1">
    <source>
        <dbReference type="ARBA" id="ARBA00004651"/>
    </source>
</evidence>
<keyword evidence="5" id="KW-1133">Transmembrane helix</keyword>
<dbReference type="PANTHER" id="PTHR37937:SF1">
    <property type="entry name" value="CONJUGATIVE TRANSFER: DNA TRANSPORT"/>
    <property type="match status" value="1"/>
</dbReference>
<evidence type="ECO:0000256" key="3">
    <source>
        <dbReference type="ARBA" id="ARBA00022475"/>
    </source>
</evidence>
<dbReference type="GO" id="GO:0005886">
    <property type="term" value="C:plasma membrane"/>
    <property type="evidence" value="ECO:0007669"/>
    <property type="project" value="UniProtKB-SubCell"/>
</dbReference>
<dbReference type="AlphaFoldDB" id="C7N489"/>
<dbReference type="RefSeq" id="WP_012799920.1">
    <property type="nucleotide sequence ID" value="NC_013165.1"/>
</dbReference>
<dbReference type="STRING" id="471855.Shel_28380"/>
<accession>C7N489</accession>
<evidence type="ECO:0000256" key="6">
    <source>
        <dbReference type="ARBA" id="ARBA00023136"/>
    </source>
</evidence>
<dbReference type="InterPro" id="IPR003688">
    <property type="entry name" value="TraG/VirD4"/>
</dbReference>
<dbReference type="KEGG" id="shi:Shel_28380"/>
<comment type="similarity">
    <text evidence="2">Belongs to the VirD4/TraG family.</text>
</comment>
<name>C7N489_SLAHD</name>
<dbReference type="SUPFAM" id="SSF52540">
    <property type="entry name" value="P-loop containing nucleoside triphosphate hydrolases"/>
    <property type="match status" value="1"/>
</dbReference>
<keyword evidence="3" id="KW-1003">Cell membrane</keyword>
<dbReference type="HOGENOM" id="CLU_015347_4_0_11"/>
<evidence type="ECO:0000256" key="2">
    <source>
        <dbReference type="ARBA" id="ARBA00008806"/>
    </source>
</evidence>
<keyword evidence="8" id="KW-1185">Reference proteome</keyword>
<protein>
    <submittedName>
        <fullName evidence="7">Type IV secretory pathway, VirD4 component</fullName>
    </submittedName>
</protein>
<proteinExistence type="inferred from homology"/>
<dbReference type="InterPro" id="IPR051539">
    <property type="entry name" value="T4SS-coupling_protein"/>
</dbReference>
<keyword evidence="6" id="KW-0472">Membrane</keyword>
<keyword evidence="4" id="KW-0812">Transmembrane</keyword>
<evidence type="ECO:0000313" key="7">
    <source>
        <dbReference type="EMBL" id="ACV23825.1"/>
    </source>
</evidence>
<dbReference type="EMBL" id="CP001684">
    <property type="protein sequence ID" value="ACV23825.1"/>
    <property type="molecule type" value="Genomic_DNA"/>
</dbReference>
<dbReference type="NCBIfam" id="NF045973">
    <property type="entry name" value="conju_CD1115"/>
    <property type="match status" value="1"/>
</dbReference>
<evidence type="ECO:0000256" key="4">
    <source>
        <dbReference type="ARBA" id="ARBA00022692"/>
    </source>
</evidence>
<reference evidence="7 8" key="1">
    <citation type="journal article" date="2009" name="Stand. Genomic Sci.">
        <title>Complete genome sequence of Slackia heliotrinireducens type strain (RHS 1).</title>
        <authorList>
            <person name="Pukall R."/>
            <person name="Lapidus A."/>
            <person name="Nolan M."/>
            <person name="Copeland A."/>
            <person name="Glavina Del Rio T."/>
            <person name="Lucas S."/>
            <person name="Chen F."/>
            <person name="Tice H."/>
            <person name="Cheng J.F."/>
            <person name="Chertkov O."/>
            <person name="Bruce D."/>
            <person name="Goodwin L."/>
            <person name="Kuske C."/>
            <person name="Brettin T."/>
            <person name="Detter J.C."/>
            <person name="Han C."/>
            <person name="Pitluck S."/>
            <person name="Pati A."/>
            <person name="Mavrommatis K."/>
            <person name="Ivanova N."/>
            <person name="Ovchinnikova G."/>
            <person name="Chen A."/>
            <person name="Palaniappan K."/>
            <person name="Schneider S."/>
            <person name="Rohde M."/>
            <person name="Chain P."/>
            <person name="D'haeseleer P."/>
            <person name="Goker M."/>
            <person name="Bristow J."/>
            <person name="Eisen J.A."/>
            <person name="Markowitz V."/>
            <person name="Kyrpides N.C."/>
            <person name="Klenk H.P."/>
            <person name="Hugenholtz P."/>
        </authorList>
    </citation>
    <scope>NUCLEOTIDE SEQUENCE [LARGE SCALE GENOMIC DNA]</scope>
    <source>
        <strain evidence="8">ATCC 29202 / DSM 20476 / NCTC 11029 / RHS 1</strain>
    </source>
</reference>
<evidence type="ECO:0000256" key="5">
    <source>
        <dbReference type="ARBA" id="ARBA00022989"/>
    </source>
</evidence>
<organism evidence="7 8">
    <name type="scientific">Slackia heliotrinireducens (strain ATCC 29202 / DSM 20476 / NCTC 11029 / RHS 1)</name>
    <name type="common">Peptococcus heliotrinreducens</name>
    <dbReference type="NCBI Taxonomy" id="471855"/>
    <lineage>
        <taxon>Bacteria</taxon>
        <taxon>Bacillati</taxon>
        <taxon>Actinomycetota</taxon>
        <taxon>Coriobacteriia</taxon>
        <taxon>Eggerthellales</taxon>
        <taxon>Eggerthellaceae</taxon>
        <taxon>Slackia</taxon>
    </lineage>
</organism>
<comment type="subcellular location">
    <subcellularLocation>
        <location evidence="1">Cell membrane</location>
        <topology evidence="1">Multi-pass membrane protein</topology>
    </subcellularLocation>
</comment>
<gene>
    <name evidence="7" type="ordered locus">Shel_28380</name>
</gene>
<dbReference type="Pfam" id="PF02534">
    <property type="entry name" value="T4SS-DNA_transf"/>
    <property type="match status" value="1"/>
</dbReference>
<dbReference type="InterPro" id="IPR027417">
    <property type="entry name" value="P-loop_NTPase"/>
</dbReference>
<evidence type="ECO:0000313" key="8">
    <source>
        <dbReference type="Proteomes" id="UP000002026"/>
    </source>
</evidence>
<dbReference type="Gene3D" id="3.40.50.300">
    <property type="entry name" value="P-loop containing nucleotide triphosphate hydrolases"/>
    <property type="match status" value="1"/>
</dbReference>
<sequence>MIKHIEASANRPAQSFGERILAQGETVSNDTRATHLNNNDLIVGPTGSGKTRYYVKPNLLQMTESIIVTDTKGSLLCEVGPALSAAGYRVINIDFTNEGSNCGYNPLDYVRYDKKTKRPNEQDIQKISAALTPFEDERQPFWDLAARNLLNCFIGCVVERLRPEERTLEYVMKMLEGTSAREHTYDPQGRTELMLDENSKRYPNSYTARKWNSFRPTVGAPQMYASILGILSEKLDPYTTGAAIEMFSRKERIDFTSLGREKTAVFLTVSDTDRSMDRMVNLFYTQALQALCDYADRECPGFALPVPVRMYLDDFATNCVIPDFDNIISVIRSRNIAVSIVLQSITQLETMYSHAQATTILNGCDHLLYLGGQDVETAELIAKKAHRTLETILDMPLDHAWLFERGRRGKQVHRYELKEHPRYHSLVEAYASSEADPAQDARLCA</sequence>
<dbReference type="PANTHER" id="PTHR37937">
    <property type="entry name" value="CONJUGATIVE TRANSFER: DNA TRANSPORT"/>
    <property type="match status" value="1"/>
</dbReference>
<dbReference type="CDD" id="cd01127">
    <property type="entry name" value="TrwB_TraG_TraD_VirD4"/>
    <property type="match status" value="1"/>
</dbReference>
<dbReference type="Proteomes" id="UP000002026">
    <property type="component" value="Chromosome"/>
</dbReference>